<name>A0A0N7ADJ6_9MICR</name>
<dbReference type="GO" id="GO:0003743">
    <property type="term" value="F:translation initiation factor activity"/>
    <property type="evidence" value="ECO:0007669"/>
    <property type="project" value="UniProtKB-KW"/>
</dbReference>
<evidence type="ECO:0000256" key="1">
    <source>
        <dbReference type="SAM" id="MobiDB-lite"/>
    </source>
</evidence>
<proteinExistence type="evidence at transcript level"/>
<feature type="compositionally biased region" description="Gly residues" evidence="1">
    <location>
        <begin position="281"/>
        <end position="299"/>
    </location>
</feature>
<dbReference type="PANTHER" id="PTHR45887:SF1">
    <property type="entry name" value="TRANSLATION INITIATION FACTOR EIF-2B SUBUNIT EPSILON"/>
    <property type="match status" value="1"/>
</dbReference>
<keyword evidence="3" id="KW-0396">Initiation factor</keyword>
<dbReference type="InterPro" id="IPR051956">
    <property type="entry name" value="eIF2B_epsilon"/>
</dbReference>
<dbReference type="EMBL" id="KJ210745">
    <property type="protein sequence ID" value="AJA32473.1"/>
    <property type="molecule type" value="mRNA"/>
</dbReference>
<feature type="region of interest" description="Disordered" evidence="1">
    <location>
        <begin position="281"/>
        <end position="307"/>
    </location>
</feature>
<reference evidence="3" key="1">
    <citation type="journal article" date="2015" name="Parasitol. Res.">
        <title>Morphological and molecular characterization of Nosema pernyi, a microsporidian parasite in Antheraea pernyi.</title>
        <authorList>
            <person name="Wang Y."/>
            <person name="Liu W."/>
            <person name="Jiang Y."/>
            <person name="Huang L."/>
            <person name="Irfan M."/>
            <person name="Shi S."/>
            <person name="Yang R."/>
            <person name="Qin L."/>
        </authorList>
    </citation>
    <scope>NUCLEOTIDE SEQUENCE</scope>
</reference>
<dbReference type="PANTHER" id="PTHR45887">
    <property type="entry name" value="TRANSLATION INITIATION FACTOR EIF-2B SUBUNIT EPSILON"/>
    <property type="match status" value="1"/>
</dbReference>
<accession>A0A0N7ADJ6</accession>
<evidence type="ECO:0000259" key="2">
    <source>
        <dbReference type="Pfam" id="PF00483"/>
    </source>
</evidence>
<dbReference type="GO" id="GO:0031369">
    <property type="term" value="F:translation initiation factor binding"/>
    <property type="evidence" value="ECO:0007669"/>
    <property type="project" value="TreeGrafter"/>
</dbReference>
<dbReference type="InterPro" id="IPR029044">
    <property type="entry name" value="Nucleotide-diphossugar_trans"/>
</dbReference>
<feature type="domain" description="Nucleotidyl transferase" evidence="2">
    <location>
        <begin position="39"/>
        <end position="149"/>
    </location>
</feature>
<evidence type="ECO:0000313" key="3">
    <source>
        <dbReference type="EMBL" id="AJA32473.1"/>
    </source>
</evidence>
<dbReference type="Pfam" id="PF00483">
    <property type="entry name" value="NTP_transferase"/>
    <property type="match status" value="1"/>
</dbReference>
<dbReference type="GO" id="GO:0005851">
    <property type="term" value="C:eukaryotic translation initiation factor 2B complex"/>
    <property type="evidence" value="ECO:0007669"/>
    <property type="project" value="TreeGrafter"/>
</dbReference>
<dbReference type="GO" id="GO:0005085">
    <property type="term" value="F:guanyl-nucleotide exchange factor activity"/>
    <property type="evidence" value="ECO:0007669"/>
    <property type="project" value="TreeGrafter"/>
</dbReference>
<keyword evidence="3" id="KW-0648">Protein biosynthesis</keyword>
<feature type="region of interest" description="Disordered" evidence="1">
    <location>
        <begin position="350"/>
        <end position="370"/>
    </location>
</feature>
<dbReference type="AlphaFoldDB" id="A0A0N7ADJ6"/>
<dbReference type="Gene3D" id="3.90.550.10">
    <property type="entry name" value="Spore Coat Polysaccharide Biosynthesis Protein SpsA, Chain A"/>
    <property type="match status" value="1"/>
</dbReference>
<dbReference type="InterPro" id="IPR005835">
    <property type="entry name" value="NTP_transferase_dom"/>
</dbReference>
<feature type="compositionally biased region" description="Low complexity" evidence="1">
    <location>
        <begin position="353"/>
        <end position="370"/>
    </location>
</feature>
<sequence length="680" mass="77693">MNEAKILLRENENAVLLVCDFYETKQIPVEMTTEKNNLSLFPVANIPLIEYILSSLLKQNLKNIIITGKCIERVKEVVQGMNIFNCMNIIFMEIEGKNLGDVLRIMKDNDLDVKDLLIMYANHYTNYDLNSIFIKHRLNNFLMTLFLHKGNSNSKINHFYGFKKDQIVFYEKCINGKYNIQHIKDSLDTNKTVNFHFNLSSPTIGVISGDVLRVFGENFDYATLGDLLEGLLAFNPFNHQIGFIKEEEKEIVCYCNEMVCYCGDYNERGLDGSYQGGLDGIPQGGLDGSSQGGLYGSSQGGLDHSSQGGLDGSFQGGLFNNEDSLYNDRDPNTPYNLNNHNTPNTFSTPSIINTPSNINSPYTPSTPNPSNTPYDLNNHNTPSTINTPLSNWNLLRLSLSNWYSREIITLFDYFIFNEDVKSGSFVDISDYPRKVDGELKKLTFHQGNYFYDLFLFMDNNVVVNNTVLGTKNRLNNDSKLENCFVGDGCTINGNITKCIVWDDIHINQDLDGYIVFSKEHKIPFTHLEIEMDLEEEIIDSTNFFDDLVGYLKDCLDSVRKDKIQIEEVIKQVNMLRIIWNASDLDLIEAFSVFLTDIVSPEDVEDSAINGSFFFPILENTVNTPKKQQELLVLIWNQMKDLELDFKKNVFCIYAYQLFEDGVISRSVYKEYNMLVLKNLL</sequence>
<dbReference type="SUPFAM" id="SSF53448">
    <property type="entry name" value="Nucleotide-diphospho-sugar transferases"/>
    <property type="match status" value="1"/>
</dbReference>
<organism evidence="3">
    <name type="scientific">Nosema pernyi</name>
    <dbReference type="NCBI Taxonomy" id="1112939"/>
    <lineage>
        <taxon>Eukaryota</taxon>
        <taxon>Fungi</taxon>
        <taxon>Fungi incertae sedis</taxon>
        <taxon>Microsporidia</taxon>
        <taxon>Nosematidae</taxon>
        <taxon>Nosema</taxon>
    </lineage>
</organism>
<protein>
    <submittedName>
        <fullName evidence="3">Translation initiation factor eIF-2B subunit epsilon</fullName>
    </submittedName>
</protein>